<dbReference type="InterPro" id="IPR058240">
    <property type="entry name" value="rSAM_sf"/>
</dbReference>
<dbReference type="SFLD" id="SFLDS00029">
    <property type="entry name" value="Radical_SAM"/>
    <property type="match status" value="1"/>
</dbReference>
<gene>
    <name evidence="2" type="ORF">Apau_1482</name>
</gene>
<dbReference type="PaxDb" id="584708-Apau_1482"/>
<dbReference type="InterPro" id="IPR007197">
    <property type="entry name" value="rSAM"/>
</dbReference>
<accession>E3D0Z5</accession>
<dbReference type="SFLD" id="SFLDG01082">
    <property type="entry name" value="B12-binding_domain_containing"/>
    <property type="match status" value="1"/>
</dbReference>
<evidence type="ECO:0000313" key="3">
    <source>
        <dbReference type="Proteomes" id="UP000005096"/>
    </source>
</evidence>
<feature type="domain" description="Radical SAM core" evidence="1">
    <location>
        <begin position="216"/>
        <end position="445"/>
    </location>
</feature>
<organism evidence="2 3">
    <name type="scientific">Aminomonas paucivorans DSM 12260</name>
    <dbReference type="NCBI Taxonomy" id="584708"/>
    <lineage>
        <taxon>Bacteria</taxon>
        <taxon>Thermotogati</taxon>
        <taxon>Synergistota</taxon>
        <taxon>Synergistia</taxon>
        <taxon>Synergistales</taxon>
        <taxon>Synergistaceae</taxon>
        <taxon>Aminomonas</taxon>
    </lineage>
</organism>
<dbReference type="RefSeq" id="WP_006301105.1">
    <property type="nucleotide sequence ID" value="NZ_CM001022.1"/>
</dbReference>
<dbReference type="InterPro" id="IPR023404">
    <property type="entry name" value="rSAM_horseshoe"/>
</dbReference>
<evidence type="ECO:0000313" key="2">
    <source>
        <dbReference type="EMBL" id="EFQ23901.1"/>
    </source>
</evidence>
<dbReference type="CDD" id="cd01335">
    <property type="entry name" value="Radical_SAM"/>
    <property type="match status" value="1"/>
</dbReference>
<dbReference type="GO" id="GO:0003824">
    <property type="term" value="F:catalytic activity"/>
    <property type="evidence" value="ECO:0007669"/>
    <property type="project" value="InterPro"/>
</dbReference>
<reference evidence="2 3" key="1">
    <citation type="journal article" date="2010" name="Stand. Genomic Sci.">
        <title>Non-contiguous finished genome sequence of Aminomonas paucivorans type strain (GLU-3).</title>
        <authorList>
            <person name="Pitluck S."/>
            <person name="Yasawong M."/>
            <person name="Held B."/>
            <person name="Lapidus A."/>
            <person name="Nolan M."/>
            <person name="Copeland A."/>
            <person name="Lucas S."/>
            <person name="Del Rio T.G."/>
            <person name="Tice H."/>
            <person name="Cheng J.F."/>
            <person name="Chertkov O."/>
            <person name="Goodwin L."/>
            <person name="Tapia R."/>
            <person name="Han C."/>
            <person name="Liolios K."/>
            <person name="Ivanova N."/>
            <person name="Mavromatis K."/>
            <person name="Ovchinnikova G."/>
            <person name="Pati A."/>
            <person name="Chen A."/>
            <person name="Palaniappan K."/>
            <person name="Land M."/>
            <person name="Hauser L."/>
            <person name="Chang Y.J."/>
            <person name="Jeffries C.D."/>
            <person name="Pukall R."/>
            <person name="Spring S."/>
            <person name="Rohde M."/>
            <person name="Sikorski J."/>
            <person name="Goker M."/>
            <person name="Woyke T."/>
            <person name="Bristow J."/>
            <person name="Eisen J.A."/>
            <person name="Markowitz V."/>
            <person name="Hugenholtz P."/>
            <person name="Kyrpides N.C."/>
            <person name="Klenk H.P."/>
        </authorList>
    </citation>
    <scope>NUCLEOTIDE SEQUENCE [LARGE SCALE GENOMIC DNA]</scope>
    <source>
        <strain evidence="2 3">DSM 12260</strain>
    </source>
</reference>
<dbReference type="STRING" id="584708.Apau_1482"/>
<evidence type="ECO:0000259" key="1">
    <source>
        <dbReference type="PROSITE" id="PS51918"/>
    </source>
</evidence>
<dbReference type="GO" id="GO:0051536">
    <property type="term" value="F:iron-sulfur cluster binding"/>
    <property type="evidence" value="ECO:0007669"/>
    <property type="project" value="InterPro"/>
</dbReference>
<dbReference type="PROSITE" id="PS51918">
    <property type="entry name" value="RADICAL_SAM"/>
    <property type="match status" value="1"/>
</dbReference>
<proteinExistence type="predicted"/>
<dbReference type="InterPro" id="IPR045784">
    <property type="entry name" value="Radical_SAM_N2"/>
</dbReference>
<dbReference type="PANTHER" id="PTHR42731">
    <property type="entry name" value="SLL1084 PROTEIN"/>
    <property type="match status" value="1"/>
</dbReference>
<protein>
    <submittedName>
        <fullName evidence="2">Radical SAM domain protein</fullName>
    </submittedName>
</protein>
<sequence length="514" mass="57285">MTGWKSWKTYREDESWVEPLPKGGDLPWALFYPASYEVGSANLGMHHVYRALRRSGVGVERFFLGPQSPYRSVESDTLLERFPIITAGIAYENDVWSLMAWLQGASIPLSWKERGQCRGAPLVGVGGSLTSINPLSLYALCDFIVLGDGEVSLADVVARLRRGRGGREDQWEALSELPHVLVPPLWGRRGGPSSGPGKAQALEPPNAASAWVTPRCTFGKTLLVELQRGCRRGCRFCTLPRCFTPLRRLPFPEALSLLEKAARGTSFEQVGLITPEAGDYPEIRGLLERLTALRKSVSFASLRLDSLDAFMVDSLHRGGRTALTLAPEAGTEALRRSCGKPFTDELILQKARLAAERGLRQAKLYFMLGLPGEEEEDVAGMASLTESLLQETRLSLVLSVNPFVPKPGTPWGEEAFLSAEVYERRTSFLRESLLSRGRRRRISFRFASHREAALEYALGWSSSEDSEETLDRFLAGERAPTPPRRDQARRELERLGFFRSPHRENPADHGRCFP</sequence>
<dbReference type="SUPFAM" id="SSF102114">
    <property type="entry name" value="Radical SAM enzymes"/>
    <property type="match status" value="1"/>
</dbReference>
<dbReference type="OrthoDB" id="9806827at2"/>
<dbReference type="SMART" id="SM00729">
    <property type="entry name" value="Elp3"/>
    <property type="match status" value="1"/>
</dbReference>
<name>E3D0Z5_9BACT</name>
<dbReference type="eggNOG" id="COG1032">
    <property type="taxonomic scope" value="Bacteria"/>
</dbReference>
<dbReference type="AlphaFoldDB" id="E3D0Z5"/>
<dbReference type="PANTHER" id="PTHR42731:SF5">
    <property type="entry name" value="RADICAL SAM DOMAIN PROTEIN"/>
    <property type="match status" value="1"/>
</dbReference>
<dbReference type="Pfam" id="PF04055">
    <property type="entry name" value="Radical_SAM"/>
    <property type="match status" value="1"/>
</dbReference>
<dbReference type="Proteomes" id="UP000005096">
    <property type="component" value="Chromosome"/>
</dbReference>
<keyword evidence="3" id="KW-1185">Reference proteome</keyword>
<dbReference type="HOGENOM" id="CLU_011543_3_3_0"/>
<dbReference type="Pfam" id="PF19864">
    <property type="entry name" value="Radical_SAM_N2"/>
    <property type="match status" value="1"/>
</dbReference>
<dbReference type="InterPro" id="IPR006638">
    <property type="entry name" value="Elp3/MiaA/NifB-like_rSAM"/>
</dbReference>
<dbReference type="EMBL" id="CM001022">
    <property type="protein sequence ID" value="EFQ23901.1"/>
    <property type="molecule type" value="Genomic_DNA"/>
</dbReference>
<dbReference type="Gene3D" id="3.80.30.20">
    <property type="entry name" value="tm_1862 like domain"/>
    <property type="match status" value="1"/>
</dbReference>